<accession>A0ACB8BFV3</accession>
<reference evidence="1" key="1">
    <citation type="journal article" date="2021" name="New Phytol.">
        <title>Evolutionary innovations through gain and loss of genes in the ectomycorrhizal Boletales.</title>
        <authorList>
            <person name="Wu G."/>
            <person name="Miyauchi S."/>
            <person name="Morin E."/>
            <person name="Kuo A."/>
            <person name="Drula E."/>
            <person name="Varga T."/>
            <person name="Kohler A."/>
            <person name="Feng B."/>
            <person name="Cao Y."/>
            <person name="Lipzen A."/>
            <person name="Daum C."/>
            <person name="Hundley H."/>
            <person name="Pangilinan J."/>
            <person name="Johnson J."/>
            <person name="Barry K."/>
            <person name="LaButti K."/>
            <person name="Ng V."/>
            <person name="Ahrendt S."/>
            <person name="Min B."/>
            <person name="Choi I.G."/>
            <person name="Park H."/>
            <person name="Plett J.M."/>
            <person name="Magnuson J."/>
            <person name="Spatafora J.W."/>
            <person name="Nagy L.G."/>
            <person name="Henrissat B."/>
            <person name="Grigoriev I.V."/>
            <person name="Yang Z.L."/>
            <person name="Xu J."/>
            <person name="Martin F.M."/>
        </authorList>
    </citation>
    <scope>NUCLEOTIDE SEQUENCE</scope>
    <source>
        <strain evidence="1">KUC20120723A-06</strain>
    </source>
</reference>
<protein>
    <submittedName>
        <fullName evidence="1">Kinase-like protein</fullName>
    </submittedName>
</protein>
<proteinExistence type="predicted"/>
<evidence type="ECO:0000313" key="2">
    <source>
        <dbReference type="Proteomes" id="UP000790709"/>
    </source>
</evidence>
<gene>
    <name evidence="1" type="ORF">BV22DRAFT_1013260</name>
</gene>
<organism evidence="1 2">
    <name type="scientific">Leucogyrophana mollusca</name>
    <dbReference type="NCBI Taxonomy" id="85980"/>
    <lineage>
        <taxon>Eukaryota</taxon>
        <taxon>Fungi</taxon>
        <taxon>Dikarya</taxon>
        <taxon>Basidiomycota</taxon>
        <taxon>Agaricomycotina</taxon>
        <taxon>Agaricomycetes</taxon>
        <taxon>Agaricomycetidae</taxon>
        <taxon>Boletales</taxon>
        <taxon>Boletales incertae sedis</taxon>
        <taxon>Leucogyrophana</taxon>
    </lineage>
</organism>
<comment type="caution">
    <text evidence="1">The sequence shown here is derived from an EMBL/GenBank/DDBJ whole genome shotgun (WGS) entry which is preliminary data.</text>
</comment>
<evidence type="ECO:0000313" key="1">
    <source>
        <dbReference type="EMBL" id="KAH7924444.1"/>
    </source>
</evidence>
<keyword evidence="2" id="KW-1185">Reference proteome</keyword>
<name>A0ACB8BFV3_9AGAM</name>
<sequence length="412" mass="44154">MAPTSSILTPDDFHFSSMETTEDITRYVPGGYHPVVIGDILSPSPGHSESRSRQYRIMHKLGFGSYATAWLAQKTDSSKAFVAVKITTADPGLTREAAMLEAASKTQTDGGKPPHVITLLDHFTLQGPNGTHSVLVTDVVAPILSLLSPKRLLLWRRAAAYGLAQAVAHLHNAAIVHGDLHLGNVGLAMPQLADQDPDDVMQDLSPHELTVVLPTSAANQTPSLPAYVVAPCALATYYDRITCSELPQTKVFDFGSAHEAGTLPLSFQCAVEACAPELVFARVVENTANPHIEAPADVWALGAAIYEIVTGSTLFRGIGLTGLLPQMVAMAGSLPPGYRNWHASLSNPPEVSPSGADAWWVSRREALRINCADDAAADALITLLRKVLVLDPMARPTAAEVLQDPWFQQAIR</sequence>
<dbReference type="EMBL" id="MU266424">
    <property type="protein sequence ID" value="KAH7924444.1"/>
    <property type="molecule type" value="Genomic_DNA"/>
</dbReference>
<dbReference type="Proteomes" id="UP000790709">
    <property type="component" value="Unassembled WGS sequence"/>
</dbReference>